<dbReference type="KEGG" id="rha:RHA1_ro02766"/>
<name>Q0SD15_RHOJR</name>
<evidence type="ECO:0000313" key="3">
    <source>
        <dbReference type="Proteomes" id="UP000008710"/>
    </source>
</evidence>
<reference evidence="3" key="1">
    <citation type="journal article" date="2006" name="Proc. Natl. Acad. Sci. U.S.A.">
        <title>The complete genome of Rhodococcus sp. RHA1 provides insights into a catabolic powerhouse.</title>
        <authorList>
            <person name="McLeod M.P."/>
            <person name="Warren R.L."/>
            <person name="Hsiao W.W.L."/>
            <person name="Araki N."/>
            <person name="Myhre M."/>
            <person name="Fernandes C."/>
            <person name="Miyazawa D."/>
            <person name="Wong W."/>
            <person name="Lillquist A.L."/>
            <person name="Wang D."/>
            <person name="Dosanjh M."/>
            <person name="Hara H."/>
            <person name="Petrescu A."/>
            <person name="Morin R.D."/>
            <person name="Yang G."/>
            <person name="Stott J.M."/>
            <person name="Schein J.E."/>
            <person name="Shin H."/>
            <person name="Smailus D."/>
            <person name="Siddiqui A.S."/>
            <person name="Marra M.A."/>
            <person name="Jones S.J.M."/>
            <person name="Holt R."/>
            <person name="Brinkman F.S.L."/>
            <person name="Miyauchi K."/>
            <person name="Fukuda M."/>
            <person name="Davies J.E."/>
            <person name="Mohn W.W."/>
            <person name="Eltis L.D."/>
        </authorList>
    </citation>
    <scope>NUCLEOTIDE SEQUENCE [LARGE SCALE GENOMIC DNA]</scope>
    <source>
        <strain evidence="3">RHA1</strain>
    </source>
</reference>
<accession>Q0SD15</accession>
<evidence type="ECO:0000313" key="2">
    <source>
        <dbReference type="EMBL" id="ABG94571.1"/>
    </source>
</evidence>
<sequence>MRSGAGGRTGHETPRGGRLGGEGIDEAIGEDAVCCWSAVAPGEDAEDSFGGEAVGEHERTLGLLITVRDCSSSATAWVSAASTIRDNAAPLLPNF</sequence>
<feature type="region of interest" description="Disordered" evidence="1">
    <location>
        <begin position="1"/>
        <end position="24"/>
    </location>
</feature>
<dbReference type="HOGENOM" id="CLU_2370900_0_0_11"/>
<dbReference type="AlphaFoldDB" id="Q0SD15"/>
<gene>
    <name evidence="2" type="ordered locus">RHA1_ro02766</name>
</gene>
<evidence type="ECO:0000256" key="1">
    <source>
        <dbReference type="SAM" id="MobiDB-lite"/>
    </source>
</evidence>
<proteinExistence type="predicted"/>
<organism evidence="2 3">
    <name type="scientific">Rhodococcus jostii (strain RHA1)</name>
    <dbReference type="NCBI Taxonomy" id="101510"/>
    <lineage>
        <taxon>Bacteria</taxon>
        <taxon>Bacillati</taxon>
        <taxon>Actinomycetota</taxon>
        <taxon>Actinomycetes</taxon>
        <taxon>Mycobacteriales</taxon>
        <taxon>Nocardiaceae</taxon>
        <taxon>Rhodococcus</taxon>
    </lineage>
</organism>
<dbReference type="Proteomes" id="UP000008710">
    <property type="component" value="Chromosome"/>
</dbReference>
<protein>
    <submittedName>
        <fullName evidence="2">Uncharacterized protein</fullName>
    </submittedName>
</protein>
<dbReference type="EMBL" id="CP000431">
    <property type="protein sequence ID" value="ABG94571.1"/>
    <property type="molecule type" value="Genomic_DNA"/>
</dbReference>